<evidence type="ECO:0000313" key="1">
    <source>
        <dbReference type="EMBL" id="CAE8722181.1"/>
    </source>
</evidence>
<organism evidence="1 2">
    <name type="scientific">Polarella glacialis</name>
    <name type="common">Dinoflagellate</name>
    <dbReference type="NCBI Taxonomy" id="89957"/>
    <lineage>
        <taxon>Eukaryota</taxon>
        <taxon>Sar</taxon>
        <taxon>Alveolata</taxon>
        <taxon>Dinophyceae</taxon>
        <taxon>Suessiales</taxon>
        <taxon>Suessiaceae</taxon>
        <taxon>Polarella</taxon>
    </lineage>
</organism>
<dbReference type="SMART" id="SM00368">
    <property type="entry name" value="LRR_RI"/>
    <property type="match status" value="3"/>
</dbReference>
<comment type="caution">
    <text evidence="1">The sequence shown here is derived from an EMBL/GenBank/DDBJ whole genome shotgun (WGS) entry which is preliminary data.</text>
</comment>
<dbReference type="InterPro" id="IPR032675">
    <property type="entry name" value="LRR_dom_sf"/>
</dbReference>
<dbReference type="Gene3D" id="3.80.10.10">
    <property type="entry name" value="Ribonuclease Inhibitor"/>
    <property type="match status" value="1"/>
</dbReference>
<dbReference type="EMBL" id="CAJNNW010034272">
    <property type="protein sequence ID" value="CAE8722181.1"/>
    <property type="molecule type" value="Genomic_DNA"/>
</dbReference>
<dbReference type="AlphaFoldDB" id="A0A813L9W0"/>
<feature type="non-terminal residue" evidence="1">
    <location>
        <position position="1"/>
    </location>
</feature>
<accession>A0A813L9W0</accession>
<feature type="non-terminal residue" evidence="1">
    <location>
        <position position="118"/>
    </location>
</feature>
<sequence>GLLGGSRISKICLRGNGITSAGAKYLAKALNANCPVNRVRDDGVRHIFEALLKNNTQLVELDLGCNSIRDDSLDWVMEAFLHNTTLQKLSFQDNYWTDVCMKEFLRMLSASHELNLDS</sequence>
<dbReference type="Pfam" id="PF13516">
    <property type="entry name" value="LRR_6"/>
    <property type="match status" value="2"/>
</dbReference>
<dbReference type="SUPFAM" id="SSF52047">
    <property type="entry name" value="RNI-like"/>
    <property type="match status" value="1"/>
</dbReference>
<reference evidence="1" key="1">
    <citation type="submission" date="2021-02" db="EMBL/GenBank/DDBJ databases">
        <authorList>
            <person name="Dougan E. K."/>
            <person name="Rhodes N."/>
            <person name="Thang M."/>
            <person name="Chan C."/>
        </authorList>
    </citation>
    <scope>NUCLEOTIDE SEQUENCE</scope>
</reference>
<dbReference type="InterPro" id="IPR053040">
    <property type="entry name" value="LRR-containing_protein_71"/>
</dbReference>
<dbReference type="PANTHER" id="PTHR46984">
    <property type="entry name" value="LEUCINE-RICH REPEAT-CONTAINING PROTEIN 71"/>
    <property type="match status" value="1"/>
</dbReference>
<dbReference type="PANTHER" id="PTHR46984:SF1">
    <property type="entry name" value="LEUCINE-RICH REPEAT-CONTAINING PROTEIN 71"/>
    <property type="match status" value="1"/>
</dbReference>
<gene>
    <name evidence="1" type="ORF">PGLA2088_LOCUS42373</name>
</gene>
<proteinExistence type="predicted"/>
<protein>
    <submittedName>
        <fullName evidence="1">Uncharacterized protein</fullName>
    </submittedName>
</protein>
<name>A0A813L9W0_POLGL</name>
<evidence type="ECO:0000313" key="2">
    <source>
        <dbReference type="Proteomes" id="UP000626109"/>
    </source>
</evidence>
<dbReference type="Proteomes" id="UP000626109">
    <property type="component" value="Unassembled WGS sequence"/>
</dbReference>
<dbReference type="InterPro" id="IPR001611">
    <property type="entry name" value="Leu-rich_rpt"/>
</dbReference>